<evidence type="ECO:0000256" key="12">
    <source>
        <dbReference type="ARBA" id="ARBA00030203"/>
    </source>
</evidence>
<dbReference type="STRING" id="121224.E0VIP1"/>
<feature type="compositionally biased region" description="Polar residues" evidence="16">
    <location>
        <begin position="167"/>
        <end position="192"/>
    </location>
</feature>
<dbReference type="GO" id="GO:0000981">
    <property type="term" value="F:DNA-binding transcription factor activity, RNA polymerase II-specific"/>
    <property type="evidence" value="ECO:0007669"/>
    <property type="project" value="InterPro"/>
</dbReference>
<feature type="region of interest" description="Disordered" evidence="16">
    <location>
        <begin position="112"/>
        <end position="202"/>
    </location>
</feature>
<dbReference type="PROSITE" id="PS50803">
    <property type="entry name" value="OAR"/>
    <property type="match status" value="1"/>
</dbReference>
<dbReference type="GO" id="GO:0005634">
    <property type="term" value="C:nucleus"/>
    <property type="evidence" value="ECO:0007669"/>
    <property type="project" value="UniProtKB-SubCell"/>
</dbReference>
<evidence type="ECO:0000256" key="14">
    <source>
        <dbReference type="PROSITE-ProRule" id="PRU00108"/>
    </source>
</evidence>
<keyword evidence="6" id="KW-0805">Transcription regulation</keyword>
<evidence type="ECO:0000256" key="1">
    <source>
        <dbReference type="ARBA" id="ARBA00004123"/>
    </source>
</evidence>
<comment type="subcellular location">
    <subcellularLocation>
        <location evidence="1 14 15">Nucleus</location>
    </subcellularLocation>
</comment>
<reference evidence="20" key="2">
    <citation type="submission" date="2007-04" db="EMBL/GenBank/DDBJ databases">
        <title>The genome of the human body louse.</title>
        <authorList>
            <consortium name="The Human Body Louse Genome Consortium"/>
            <person name="Kirkness E."/>
            <person name="Walenz B."/>
            <person name="Hass B."/>
            <person name="Bruggner R."/>
            <person name="Strausberg R."/>
        </authorList>
    </citation>
    <scope>NUCLEOTIDE SEQUENCE</scope>
    <source>
        <strain evidence="20">USDA</strain>
    </source>
</reference>
<evidence type="ECO:0000256" key="6">
    <source>
        <dbReference type="ARBA" id="ARBA00023015"/>
    </source>
</evidence>
<feature type="domain" description="CVC" evidence="19">
    <location>
        <begin position="58"/>
        <end position="109"/>
    </location>
</feature>
<keyword evidence="7 14" id="KW-0238">DNA-binding</keyword>
<evidence type="ECO:0000256" key="13">
    <source>
        <dbReference type="ARBA" id="ARBA00031274"/>
    </source>
</evidence>
<dbReference type="Gene3D" id="1.10.10.60">
    <property type="entry name" value="Homeodomain-like"/>
    <property type="match status" value="1"/>
</dbReference>
<feature type="compositionally biased region" description="Low complexity" evidence="16">
    <location>
        <begin position="295"/>
        <end position="305"/>
    </location>
</feature>
<dbReference type="FunFam" id="1.10.10.60:FF:000383">
    <property type="entry name" value="box A-binding factor"/>
    <property type="match status" value="1"/>
</dbReference>
<accession>E0VIP1</accession>
<dbReference type="GeneID" id="8229899"/>
<dbReference type="InterPro" id="IPR003654">
    <property type="entry name" value="OAR_dom"/>
</dbReference>
<keyword evidence="11" id="KW-0844">Vision</keyword>
<organism>
    <name type="scientific">Pediculus humanus subsp. corporis</name>
    <name type="common">Body louse</name>
    <dbReference type="NCBI Taxonomy" id="121224"/>
    <lineage>
        <taxon>Eukaryota</taxon>
        <taxon>Metazoa</taxon>
        <taxon>Ecdysozoa</taxon>
        <taxon>Arthropoda</taxon>
        <taxon>Hexapoda</taxon>
        <taxon>Insecta</taxon>
        <taxon>Pterygota</taxon>
        <taxon>Neoptera</taxon>
        <taxon>Paraneoptera</taxon>
        <taxon>Psocodea</taxon>
        <taxon>Troctomorpha</taxon>
        <taxon>Phthiraptera</taxon>
        <taxon>Anoplura</taxon>
        <taxon>Pediculidae</taxon>
        <taxon>Pediculus</taxon>
    </lineage>
</organism>
<evidence type="ECO:0000256" key="7">
    <source>
        <dbReference type="ARBA" id="ARBA00023125"/>
    </source>
</evidence>
<dbReference type="EMBL" id="DS235201">
    <property type="protein sequence ID" value="EEB13247.1"/>
    <property type="molecule type" value="Genomic_DNA"/>
</dbReference>
<name>E0VIP1_PEDHC</name>
<feature type="domain" description="Homeobox" evidence="17">
    <location>
        <begin position="1"/>
        <end position="56"/>
    </location>
</feature>
<keyword evidence="4" id="KW-0217">Developmental protein</keyword>
<reference evidence="20" key="1">
    <citation type="submission" date="2007-04" db="EMBL/GenBank/DDBJ databases">
        <title>Annotation of Pediculus humanus corporis strain USDA.</title>
        <authorList>
            <person name="Kirkness E."/>
            <person name="Hannick L."/>
            <person name="Hass B."/>
            <person name="Bruggner R."/>
            <person name="Lawson D."/>
            <person name="Bidwell S."/>
            <person name="Joardar V."/>
            <person name="Caler E."/>
            <person name="Walenz B."/>
            <person name="Inman J."/>
            <person name="Schobel S."/>
            <person name="Galinsky K."/>
            <person name="Amedeo P."/>
            <person name="Strausberg R."/>
        </authorList>
    </citation>
    <scope>NUCLEOTIDE SEQUENCE</scope>
    <source>
        <strain evidence="20">USDA</strain>
    </source>
</reference>
<dbReference type="GO" id="GO:0007601">
    <property type="term" value="P:visual perception"/>
    <property type="evidence" value="ECO:0007669"/>
    <property type="project" value="UniProtKB-KW"/>
</dbReference>
<evidence type="ECO:0000256" key="2">
    <source>
        <dbReference type="ARBA" id="ARBA00005733"/>
    </source>
</evidence>
<evidence type="ECO:0000256" key="15">
    <source>
        <dbReference type="RuleBase" id="RU000682"/>
    </source>
</evidence>
<dbReference type="AlphaFoldDB" id="E0VIP1"/>
<dbReference type="KEGG" id="phu:Phum_PHUM230130"/>
<feature type="domain" description="OAR" evidence="18">
    <location>
        <begin position="234"/>
        <end position="247"/>
    </location>
</feature>
<dbReference type="SUPFAM" id="SSF46689">
    <property type="entry name" value="Homeodomain-like"/>
    <property type="match status" value="1"/>
</dbReference>
<evidence type="ECO:0000256" key="4">
    <source>
        <dbReference type="ARBA" id="ARBA00022473"/>
    </source>
</evidence>
<keyword evidence="10 14" id="KW-0539">Nucleus</keyword>
<comment type="similarity">
    <text evidence="2">Belongs to the paired homeobox family.</text>
</comment>
<protein>
    <recommendedName>
        <fullName evidence="3">Visual system homeobox 2</fullName>
    </recommendedName>
    <alternativeName>
        <fullName evidence="12">Ceh-10 homeodomain-containing homolog</fullName>
    </alternativeName>
    <alternativeName>
        <fullName evidence="13">Homeobox protein CHX10</fullName>
    </alternativeName>
</protein>
<dbReference type="OMA" id="HCDANAN"/>
<dbReference type="PANTHER" id="PTHR46892:SF3">
    <property type="entry name" value="VISUAL SYSTEM HOMEOBOX 2"/>
    <property type="match status" value="1"/>
</dbReference>
<proteinExistence type="inferred from homology"/>
<feature type="compositionally biased region" description="Low complexity" evidence="16">
    <location>
        <begin position="193"/>
        <end position="202"/>
    </location>
</feature>
<sequence length="305" mass="34936">MRTIFTSYQLEELEKAFKDAHYPDVYAREMLSLKTDLPEDRIQVWFQNRRAKWRKTEKCWGRSTIMAEYGLYGAMVRHSLPLPETILKSAKENEGVAPWLLGMHRKSLEAADQLKDDNSCGSDKDEVAETDKSEESIDESKINNTVKLNAQENNNNGIGKKDGGNSREIQIQQRQIPSTTYESRYQTERTSSQQQQQQQQQQHQLLCNENLIQNERLTERTSSLPTDPEEFRNNSIACLRAKAQEHQAKLLGFTTDALMLVNSGPRRNLGCDANANSINHHHPHQSHQQTTDMLNNSSDNSSSLF</sequence>
<evidence type="ECO:0000313" key="22">
    <source>
        <dbReference type="Proteomes" id="UP000009046"/>
    </source>
</evidence>
<evidence type="ECO:0000256" key="5">
    <source>
        <dbReference type="ARBA" id="ARBA00022606"/>
    </source>
</evidence>
<gene>
    <name evidence="21" type="primary">8229899</name>
    <name evidence="20" type="ORF">Phum_PHUM230130</name>
</gene>
<dbReference type="PROSITE" id="PS00027">
    <property type="entry name" value="HOMEOBOX_1"/>
    <property type="match status" value="1"/>
</dbReference>
<feature type="compositionally biased region" description="Basic and acidic residues" evidence="16">
    <location>
        <begin position="112"/>
        <end position="141"/>
    </location>
</feature>
<evidence type="ECO:0000256" key="9">
    <source>
        <dbReference type="ARBA" id="ARBA00023163"/>
    </source>
</evidence>
<evidence type="ECO:0000256" key="16">
    <source>
        <dbReference type="SAM" id="MobiDB-lite"/>
    </source>
</evidence>
<dbReference type="PROSITE" id="PS50071">
    <property type="entry name" value="HOMEOBOX_2"/>
    <property type="match status" value="1"/>
</dbReference>
<evidence type="ECO:0000256" key="10">
    <source>
        <dbReference type="ARBA" id="ARBA00023242"/>
    </source>
</evidence>
<dbReference type="InParanoid" id="E0VIP1"/>
<feature type="DNA-binding region" description="Homeobox" evidence="14">
    <location>
        <begin position="3"/>
        <end position="57"/>
    </location>
</feature>
<dbReference type="InterPro" id="IPR052294">
    <property type="entry name" value="VSX_homeobox_regulators"/>
</dbReference>
<feature type="region of interest" description="Disordered" evidence="16">
    <location>
        <begin position="271"/>
        <end position="305"/>
    </location>
</feature>
<evidence type="ECO:0000259" key="19">
    <source>
        <dbReference type="PROSITE" id="PS51496"/>
    </source>
</evidence>
<dbReference type="VEuPathDB" id="VectorBase:PHUM230130"/>
<keyword evidence="8 14" id="KW-0371">Homeobox</keyword>
<keyword evidence="5" id="KW-0716">Sensory transduction</keyword>
<evidence type="ECO:0000256" key="8">
    <source>
        <dbReference type="ARBA" id="ARBA00023155"/>
    </source>
</evidence>
<dbReference type="InterPro" id="IPR001356">
    <property type="entry name" value="HD"/>
</dbReference>
<reference evidence="21" key="3">
    <citation type="submission" date="2021-02" db="UniProtKB">
        <authorList>
            <consortium name="EnsemblMetazoa"/>
        </authorList>
    </citation>
    <scope>IDENTIFICATION</scope>
    <source>
        <strain evidence="21">USDA</strain>
    </source>
</reference>
<dbReference type="Pfam" id="PF03826">
    <property type="entry name" value="OAR"/>
    <property type="match status" value="1"/>
</dbReference>
<evidence type="ECO:0000256" key="3">
    <source>
        <dbReference type="ARBA" id="ARBA00014891"/>
    </source>
</evidence>
<dbReference type="OrthoDB" id="6159439at2759"/>
<evidence type="ECO:0000313" key="21">
    <source>
        <dbReference type="EnsemblMetazoa" id="PHUM230130-PA"/>
    </source>
</evidence>
<dbReference type="PANTHER" id="PTHR46892">
    <property type="entry name" value="VISUAL SYSTEM HOMEOBOX 2"/>
    <property type="match status" value="1"/>
</dbReference>
<evidence type="ECO:0000256" key="11">
    <source>
        <dbReference type="ARBA" id="ARBA00023305"/>
    </source>
</evidence>
<dbReference type="CTD" id="8229899"/>
<dbReference type="Proteomes" id="UP000009046">
    <property type="component" value="Unassembled WGS sequence"/>
</dbReference>
<feature type="compositionally biased region" description="Polar residues" evidence="16">
    <location>
        <begin position="142"/>
        <end position="152"/>
    </location>
</feature>
<evidence type="ECO:0000259" key="17">
    <source>
        <dbReference type="PROSITE" id="PS50071"/>
    </source>
</evidence>
<dbReference type="EMBL" id="AAZO01002673">
    <property type="status" value="NOT_ANNOTATED_CDS"/>
    <property type="molecule type" value="Genomic_DNA"/>
</dbReference>
<dbReference type="InterPro" id="IPR023339">
    <property type="entry name" value="CVC"/>
</dbReference>
<dbReference type="InterPro" id="IPR009057">
    <property type="entry name" value="Homeodomain-like_sf"/>
</dbReference>
<dbReference type="PROSITE" id="PS51496">
    <property type="entry name" value="CVC"/>
    <property type="match status" value="1"/>
</dbReference>
<dbReference type="InterPro" id="IPR017970">
    <property type="entry name" value="Homeobox_CS"/>
</dbReference>
<dbReference type="EnsemblMetazoa" id="PHUM230130-RA">
    <property type="protein sequence ID" value="PHUM230130-PA"/>
    <property type="gene ID" value="PHUM230130"/>
</dbReference>
<dbReference type="HOGENOM" id="CLU_913084_0_0_1"/>
<dbReference type="SMART" id="SM00389">
    <property type="entry name" value="HOX"/>
    <property type="match status" value="1"/>
</dbReference>
<dbReference type="RefSeq" id="XP_002425985.1">
    <property type="nucleotide sequence ID" value="XM_002425940.1"/>
</dbReference>
<dbReference type="eggNOG" id="KOG0494">
    <property type="taxonomic scope" value="Eukaryota"/>
</dbReference>
<dbReference type="CDD" id="cd00086">
    <property type="entry name" value="homeodomain"/>
    <property type="match status" value="1"/>
</dbReference>
<keyword evidence="22" id="KW-1185">Reference proteome</keyword>
<evidence type="ECO:0000313" key="20">
    <source>
        <dbReference type="EMBL" id="EEB13247.1"/>
    </source>
</evidence>
<dbReference type="Pfam" id="PF00046">
    <property type="entry name" value="Homeodomain"/>
    <property type="match status" value="1"/>
</dbReference>
<evidence type="ECO:0000259" key="18">
    <source>
        <dbReference type="PROSITE" id="PS50803"/>
    </source>
</evidence>
<dbReference type="EMBL" id="AAZO01002674">
    <property type="status" value="NOT_ANNOTATED_CDS"/>
    <property type="molecule type" value="Genomic_DNA"/>
</dbReference>
<dbReference type="GO" id="GO:1990837">
    <property type="term" value="F:sequence-specific double-stranded DNA binding"/>
    <property type="evidence" value="ECO:0007669"/>
    <property type="project" value="TreeGrafter"/>
</dbReference>
<dbReference type="FunCoup" id="E0VIP1">
    <property type="interactions" value="99"/>
</dbReference>
<keyword evidence="9" id="KW-0804">Transcription</keyword>